<reference evidence="11" key="1">
    <citation type="journal article" date="2014" name="Int. J. Syst. Evol. Microbiol.">
        <title>Complete genome sequence of Corynebacterium casei LMG S-19264T (=DSM 44701T), isolated from a smear-ripened cheese.</title>
        <authorList>
            <consortium name="US DOE Joint Genome Institute (JGI-PGF)"/>
            <person name="Walter F."/>
            <person name="Albersmeier A."/>
            <person name="Kalinowski J."/>
            <person name="Ruckert C."/>
        </authorList>
    </citation>
    <scope>NUCLEOTIDE SEQUENCE</scope>
    <source>
        <strain evidence="11">NBRC 110023</strain>
    </source>
</reference>
<dbReference type="PANTHER" id="PTHR11066:SF34">
    <property type="entry name" value="ACYL-COENZYME A THIOESTERASE 8"/>
    <property type="match status" value="1"/>
</dbReference>
<feature type="domain" description="Acyl-CoA thioesterase 2 C-terminal" evidence="9">
    <location>
        <begin position="161"/>
        <end position="283"/>
    </location>
</feature>
<comment type="similarity">
    <text evidence="1">Belongs to the C/M/P thioester hydrolase family.</text>
</comment>
<evidence type="ECO:0000313" key="11">
    <source>
        <dbReference type="EMBL" id="GLR69896.1"/>
    </source>
</evidence>
<dbReference type="CDD" id="cd03445">
    <property type="entry name" value="Thioesterase_II_repeat2"/>
    <property type="match status" value="1"/>
</dbReference>
<dbReference type="EC" id="3.1.2.20" evidence="5"/>
<dbReference type="InterPro" id="IPR029069">
    <property type="entry name" value="HotDog_dom_sf"/>
</dbReference>
<dbReference type="InterPro" id="IPR042171">
    <property type="entry name" value="Acyl-CoA_hotdog"/>
</dbReference>
<evidence type="ECO:0000256" key="4">
    <source>
        <dbReference type="ARBA" id="ARBA00023098"/>
    </source>
</evidence>
<comment type="subunit">
    <text evidence="2">Homotetramer.</text>
</comment>
<protein>
    <recommendedName>
        <fullName evidence="7">Acyl-CoA thioesterase 2</fullName>
        <ecNumber evidence="5">3.1.2.20</ecNumber>
    </recommendedName>
    <alternativeName>
        <fullName evidence="8">Thioesterase II</fullName>
    </alternativeName>
</protein>
<dbReference type="FunFam" id="2.40.160.210:FF:000001">
    <property type="entry name" value="Acyl-CoA thioesterase II"/>
    <property type="match status" value="1"/>
</dbReference>
<gene>
    <name evidence="11" type="primary">tesB</name>
    <name evidence="11" type="ORF">GCM10007852_08040</name>
</gene>
<name>A0AA37SY71_9ALTE</name>
<evidence type="ECO:0000256" key="8">
    <source>
        <dbReference type="ARBA" id="ARBA00079653"/>
    </source>
</evidence>
<dbReference type="Gene3D" id="2.40.160.210">
    <property type="entry name" value="Acyl-CoA thioesterase, double hotdog domain"/>
    <property type="match status" value="1"/>
</dbReference>
<dbReference type="InterPro" id="IPR025652">
    <property type="entry name" value="TesB_C"/>
</dbReference>
<dbReference type="GO" id="GO:0047617">
    <property type="term" value="F:fatty acyl-CoA hydrolase activity"/>
    <property type="evidence" value="ECO:0007669"/>
    <property type="project" value="UniProtKB-EC"/>
</dbReference>
<evidence type="ECO:0000259" key="9">
    <source>
        <dbReference type="Pfam" id="PF02551"/>
    </source>
</evidence>
<dbReference type="GO" id="GO:0006637">
    <property type="term" value="P:acyl-CoA metabolic process"/>
    <property type="evidence" value="ECO:0007669"/>
    <property type="project" value="InterPro"/>
</dbReference>
<comment type="caution">
    <text evidence="11">The sequence shown here is derived from an EMBL/GenBank/DDBJ whole genome shotgun (WGS) entry which is preliminary data.</text>
</comment>
<evidence type="ECO:0000256" key="6">
    <source>
        <dbReference type="ARBA" id="ARBA00050943"/>
    </source>
</evidence>
<evidence type="ECO:0000256" key="5">
    <source>
        <dbReference type="ARBA" id="ARBA00038894"/>
    </source>
</evidence>
<comment type="catalytic activity">
    <reaction evidence="6">
        <text>a fatty acyl-CoA + H2O = a fatty acid + CoA + H(+)</text>
        <dbReference type="Rhea" id="RHEA:16781"/>
        <dbReference type="ChEBI" id="CHEBI:15377"/>
        <dbReference type="ChEBI" id="CHEBI:15378"/>
        <dbReference type="ChEBI" id="CHEBI:28868"/>
        <dbReference type="ChEBI" id="CHEBI:57287"/>
        <dbReference type="ChEBI" id="CHEBI:77636"/>
        <dbReference type="EC" id="3.1.2.20"/>
    </reaction>
    <physiologicalReaction direction="left-to-right" evidence="6">
        <dbReference type="Rhea" id="RHEA:16782"/>
    </physiologicalReaction>
</comment>
<dbReference type="Pfam" id="PF02551">
    <property type="entry name" value="Acyl_CoA_thio"/>
    <property type="match status" value="1"/>
</dbReference>
<dbReference type="InterPro" id="IPR003703">
    <property type="entry name" value="Acyl_CoA_thio"/>
</dbReference>
<dbReference type="GO" id="GO:0005829">
    <property type="term" value="C:cytosol"/>
    <property type="evidence" value="ECO:0007669"/>
    <property type="project" value="TreeGrafter"/>
</dbReference>
<keyword evidence="4" id="KW-0443">Lipid metabolism</keyword>
<keyword evidence="3" id="KW-0378">Hydrolase</keyword>
<dbReference type="EMBL" id="BSOT01000005">
    <property type="protein sequence ID" value="GLR69896.1"/>
    <property type="molecule type" value="Genomic_DNA"/>
</dbReference>
<dbReference type="GO" id="GO:0009062">
    <property type="term" value="P:fatty acid catabolic process"/>
    <property type="evidence" value="ECO:0007669"/>
    <property type="project" value="TreeGrafter"/>
</dbReference>
<evidence type="ECO:0000256" key="1">
    <source>
        <dbReference type="ARBA" id="ARBA00006538"/>
    </source>
</evidence>
<evidence type="ECO:0000256" key="2">
    <source>
        <dbReference type="ARBA" id="ARBA00011881"/>
    </source>
</evidence>
<sequence length="290" mass="32644">MVKEVTLTSLFDLEVIEQGLYRGQSWDLGFRALYGGQVLGQSVMAAYKTVESNRIIHSFHSYFLLPGNASLPVVYDVENVRDGRSFSTRRIKAIQNGKTIFYMTASFQIMEQSKLNHQLGELPDVPAAETLDQDIALFLANNKNIPAHLEQALAYHKPVDIRTVDASNSLSNNKQNPSRKIWLKSRERLSQEDIALHQAALAYASDYHFLSTSLLAHGISPMDKRLIIATIDHAMWFHRPFSFDDWLLYSIESPSSGNGRAFVSGKIYDKHGVLVASTTQEGLVRLKNED</sequence>
<evidence type="ECO:0000256" key="7">
    <source>
        <dbReference type="ARBA" id="ARBA00071120"/>
    </source>
</evidence>
<evidence type="ECO:0000256" key="3">
    <source>
        <dbReference type="ARBA" id="ARBA00022801"/>
    </source>
</evidence>
<evidence type="ECO:0000259" key="10">
    <source>
        <dbReference type="Pfam" id="PF13622"/>
    </source>
</evidence>
<dbReference type="Pfam" id="PF13622">
    <property type="entry name" value="4HBT_3"/>
    <property type="match status" value="1"/>
</dbReference>
<proteinExistence type="inferred from homology"/>
<evidence type="ECO:0000313" key="12">
    <source>
        <dbReference type="Proteomes" id="UP001156601"/>
    </source>
</evidence>
<dbReference type="CDD" id="cd03444">
    <property type="entry name" value="Thioesterase_II_repeat1"/>
    <property type="match status" value="1"/>
</dbReference>
<reference evidence="11" key="2">
    <citation type="submission" date="2023-01" db="EMBL/GenBank/DDBJ databases">
        <title>Draft genome sequence of Agaribacter marinus strain NBRC 110023.</title>
        <authorList>
            <person name="Sun Q."/>
            <person name="Mori K."/>
        </authorList>
    </citation>
    <scope>NUCLEOTIDE SEQUENCE</scope>
    <source>
        <strain evidence="11">NBRC 110023</strain>
    </source>
</reference>
<dbReference type="InterPro" id="IPR049449">
    <property type="entry name" value="TesB_ACOT8-like_N"/>
</dbReference>
<dbReference type="SUPFAM" id="SSF54637">
    <property type="entry name" value="Thioesterase/thiol ester dehydrase-isomerase"/>
    <property type="match status" value="2"/>
</dbReference>
<feature type="domain" description="Acyl-CoA thioesterase-like N-terminal HotDog" evidence="10">
    <location>
        <begin position="25"/>
        <end position="108"/>
    </location>
</feature>
<dbReference type="Proteomes" id="UP001156601">
    <property type="component" value="Unassembled WGS sequence"/>
</dbReference>
<dbReference type="AlphaFoldDB" id="A0AA37SY71"/>
<organism evidence="11 12">
    <name type="scientific">Agaribacter marinus</name>
    <dbReference type="NCBI Taxonomy" id="1431249"/>
    <lineage>
        <taxon>Bacteria</taxon>
        <taxon>Pseudomonadati</taxon>
        <taxon>Pseudomonadota</taxon>
        <taxon>Gammaproteobacteria</taxon>
        <taxon>Alteromonadales</taxon>
        <taxon>Alteromonadaceae</taxon>
        <taxon>Agaribacter</taxon>
    </lineage>
</organism>
<keyword evidence="12" id="KW-1185">Reference proteome</keyword>
<dbReference type="PANTHER" id="PTHR11066">
    <property type="entry name" value="ACYL-COA THIOESTERASE"/>
    <property type="match status" value="1"/>
</dbReference>
<accession>A0AA37SY71</accession>